<feature type="signal peptide" evidence="2">
    <location>
        <begin position="1"/>
        <end position="29"/>
    </location>
</feature>
<dbReference type="Proteomes" id="UP000011932">
    <property type="component" value="Chromosome"/>
</dbReference>
<evidence type="ECO:0000313" key="3">
    <source>
        <dbReference type="EMBL" id="AGH99157.1"/>
    </source>
</evidence>
<keyword evidence="1" id="KW-0812">Transmembrane</keyword>
<keyword evidence="1" id="KW-0472">Membrane</keyword>
<evidence type="ECO:0000256" key="2">
    <source>
        <dbReference type="SAM" id="SignalP"/>
    </source>
</evidence>
<dbReference type="EMBL" id="CP003538">
    <property type="protein sequence ID" value="AGH99157.1"/>
    <property type="molecule type" value="Genomic_DNA"/>
</dbReference>
<feature type="chain" id="PRO_5004060343" evidence="2">
    <location>
        <begin position="30"/>
        <end position="132"/>
    </location>
</feature>
<dbReference type="RefSeq" id="WP_015468664.1">
    <property type="nucleotide sequence ID" value="NC_020812.1"/>
</dbReference>
<keyword evidence="2" id="KW-0732">Signal</keyword>
<accession>M4VIE5</accession>
<evidence type="ECO:0000313" key="4">
    <source>
        <dbReference type="Proteomes" id="UP000011932"/>
    </source>
</evidence>
<reference evidence="3 4" key="1">
    <citation type="journal article" date="2013" name="ISME J.">
        <title>By their genes ye shall know them: genomic signatures of predatory bacteria.</title>
        <authorList>
            <person name="Pasternak Z."/>
            <person name="Pietrokovski S."/>
            <person name="Rotem O."/>
            <person name="Gophna U."/>
            <person name="Lurie-Weinberger M.N."/>
            <person name="Jurkevitch E."/>
        </authorList>
    </citation>
    <scope>NUCLEOTIDE SEQUENCE [LARGE SCALE GENOMIC DNA]</scope>
    <source>
        <strain evidence="3">EPB</strain>
    </source>
</reference>
<evidence type="ECO:0000256" key="1">
    <source>
        <dbReference type="SAM" id="Phobius"/>
    </source>
</evidence>
<dbReference type="AlphaFoldDB" id="M4VIE5"/>
<sequence>MITLSSKKTIQLAALMAVLVLAGAGEAHAGGAGSNFSAIAENIVESIASLPGLLSGIAYMFGILLGVLGILKIKDHVENPGQVALKDGAIRLAAGGGLFALPIVYDAMLNTVGADGTATSAATLNAITMGVN</sequence>
<dbReference type="KEGG" id="man:A11S_2362"/>
<keyword evidence="1" id="KW-1133">Transmembrane helix</keyword>
<protein>
    <submittedName>
        <fullName evidence="3">Uncharacterized protein</fullName>
    </submittedName>
</protein>
<proteinExistence type="predicted"/>
<dbReference type="OrthoDB" id="9839816at2"/>
<name>M4VIE5_9BACT</name>
<dbReference type="HOGENOM" id="CLU_1914648_0_0_5"/>
<organism evidence="3 4">
    <name type="scientific">Micavibrio aeruginosavorus EPB</name>
    <dbReference type="NCBI Taxonomy" id="349215"/>
    <lineage>
        <taxon>Bacteria</taxon>
        <taxon>Pseudomonadati</taxon>
        <taxon>Bdellovibrionota</taxon>
        <taxon>Bdellovibrionia</taxon>
        <taxon>Bdellovibrionales</taxon>
        <taxon>Pseudobdellovibrionaceae</taxon>
        <taxon>Micavibrio</taxon>
    </lineage>
</organism>
<gene>
    <name evidence="3" type="ORF">A11S_2362</name>
</gene>
<feature type="transmembrane region" description="Helical" evidence="1">
    <location>
        <begin position="53"/>
        <end position="71"/>
    </location>
</feature>
<dbReference type="STRING" id="349215.A11S_2362"/>